<dbReference type="Pfam" id="PF04107">
    <property type="entry name" value="GCS2"/>
    <property type="match status" value="1"/>
</dbReference>
<reference evidence="2 3" key="1">
    <citation type="submission" date="2016-10" db="EMBL/GenBank/DDBJ databases">
        <authorList>
            <person name="de Groot N.N."/>
        </authorList>
    </citation>
    <scope>NUCLEOTIDE SEQUENCE [LARGE SCALE GENOMIC DNA]</scope>
    <source>
        <strain evidence="2 3">CGMCC 4.5598</strain>
    </source>
</reference>
<evidence type="ECO:0000313" key="3">
    <source>
        <dbReference type="Proteomes" id="UP000199361"/>
    </source>
</evidence>
<dbReference type="EMBL" id="FOHX01000005">
    <property type="protein sequence ID" value="SEU03351.1"/>
    <property type="molecule type" value="Genomic_DNA"/>
</dbReference>
<dbReference type="InterPro" id="IPR050141">
    <property type="entry name" value="GCL_type2/YbdK_subfam"/>
</dbReference>
<gene>
    <name evidence="2" type="ORF">SAMN05421811_105346</name>
</gene>
<dbReference type="Proteomes" id="UP000199361">
    <property type="component" value="Unassembled WGS sequence"/>
</dbReference>
<dbReference type="Gene3D" id="3.30.590.20">
    <property type="match status" value="1"/>
</dbReference>
<name>A0A1I0J0U1_9ACTN</name>
<evidence type="ECO:0008006" key="4">
    <source>
        <dbReference type="Google" id="ProtNLM"/>
    </source>
</evidence>
<accession>A0A1I0J0U1</accession>
<evidence type="ECO:0000313" key="2">
    <source>
        <dbReference type="EMBL" id="SEU03351.1"/>
    </source>
</evidence>
<comment type="catalytic activity">
    <reaction evidence="1">
        <text>L-cysteine + L-glutamate + ATP = gamma-L-glutamyl-L-cysteine + ADP + phosphate + H(+)</text>
        <dbReference type="Rhea" id="RHEA:13285"/>
        <dbReference type="ChEBI" id="CHEBI:15378"/>
        <dbReference type="ChEBI" id="CHEBI:29985"/>
        <dbReference type="ChEBI" id="CHEBI:30616"/>
        <dbReference type="ChEBI" id="CHEBI:35235"/>
        <dbReference type="ChEBI" id="CHEBI:43474"/>
        <dbReference type="ChEBI" id="CHEBI:58173"/>
        <dbReference type="ChEBI" id="CHEBI:456216"/>
        <dbReference type="EC" id="6.3.2.2"/>
    </reaction>
</comment>
<sequence length="490" mass="54834">MSGRDLRNHLPCHRCGIRSAGQLGVMGQDLDKERFSEDEFLRFGERIREQLGTLRELLGTPGFGQGPVTIGAELELFLVDERGRPLPHNSEVRETLGDPRVVLELGRYNLEVNLTPTTLEGKPFELLGAEIQDTVTKVDAAVEGGGALPIGILPTLETEDFTVGAMSDQNRYRAMSRGLRRLRLEPFLVKIDDLELSVEDVILESANTSWQVHIRTPPERFARLFNAAQLAIGPVLAACGNSPIFLGPRKWEETRIALMEEAADDRDVARLERRDGRVTFGSDWVREGAIELFERYVADYEPIVPDLVDGAAPHEVPELRLHQGTIWQWNRPVYDPADGGHLRIEMRALPAGPSCADMAANTAFLVGLTLSQAERDLTGYRFAEAYQNFYRAAMHGLDAKLSWPGWDGEHEAADLILRLLPEAREGLLGAGVAPSDADRALEVMEQRTRLRRTGAVWQRETLERLGGDVEELVRRYRELALSGLPVHMWR</sequence>
<keyword evidence="3" id="KW-1185">Reference proteome</keyword>
<dbReference type="AlphaFoldDB" id="A0A1I0J0U1"/>
<dbReference type="InterPro" id="IPR006336">
    <property type="entry name" value="GCS2"/>
</dbReference>
<dbReference type="GO" id="GO:0016879">
    <property type="term" value="F:ligase activity, forming carbon-nitrogen bonds"/>
    <property type="evidence" value="ECO:0007669"/>
    <property type="project" value="TreeGrafter"/>
</dbReference>
<proteinExistence type="predicted"/>
<dbReference type="PANTHER" id="PTHR36510">
    <property type="entry name" value="GLUTAMATE--CYSTEINE LIGASE 2-RELATED"/>
    <property type="match status" value="1"/>
</dbReference>
<protein>
    <recommendedName>
        <fullName evidence="4">Gamma-glutamyl:cysteine ligase YbdK, ATP-grasp superfamily</fullName>
    </recommendedName>
</protein>
<dbReference type="InterPro" id="IPR014746">
    <property type="entry name" value="Gln_synth/guanido_kin_cat_dom"/>
</dbReference>
<organism evidence="2 3">
    <name type="scientific">Nonomuraea wenchangensis</name>
    <dbReference type="NCBI Taxonomy" id="568860"/>
    <lineage>
        <taxon>Bacteria</taxon>
        <taxon>Bacillati</taxon>
        <taxon>Actinomycetota</taxon>
        <taxon>Actinomycetes</taxon>
        <taxon>Streptosporangiales</taxon>
        <taxon>Streptosporangiaceae</taxon>
        <taxon>Nonomuraea</taxon>
    </lineage>
</organism>
<dbReference type="SUPFAM" id="SSF55931">
    <property type="entry name" value="Glutamine synthetase/guanido kinase"/>
    <property type="match status" value="1"/>
</dbReference>
<dbReference type="STRING" id="568860.SAMN05421811_105346"/>
<evidence type="ECO:0000256" key="1">
    <source>
        <dbReference type="ARBA" id="ARBA00048819"/>
    </source>
</evidence>
<dbReference type="PANTHER" id="PTHR36510:SF3">
    <property type="entry name" value="CONSERVED PROTEIN"/>
    <property type="match status" value="1"/>
</dbReference>